<name>A0A7M1RWS4_9CAUD</name>
<organism evidence="2 3">
    <name type="scientific">uncultured phage cr55_1</name>
    <dbReference type="NCBI Taxonomy" id="2772060"/>
    <lineage>
        <taxon>Viruses</taxon>
        <taxon>Duplodnaviria</taxon>
        <taxon>Heunggongvirae</taxon>
        <taxon>Uroviricota</taxon>
        <taxon>Caudoviricetes</taxon>
        <taxon>Crassvirales</taxon>
        <taxon>Suoliviridae</taxon>
        <taxon>Boorivirinae</taxon>
        <taxon>Culoivirus</taxon>
        <taxon>Culoivirus intestinalis</taxon>
    </lineage>
</organism>
<dbReference type="EMBL" id="MT774376">
    <property type="protein sequence ID" value="QOR58119.1"/>
    <property type="molecule type" value="Genomic_DNA"/>
</dbReference>
<protein>
    <submittedName>
        <fullName evidence="2">Uncharacterized protein</fullName>
    </submittedName>
</protein>
<reference evidence="2 3" key="1">
    <citation type="submission" date="2020-07" db="EMBL/GenBank/DDBJ databases">
        <title>Taxonomic proposal: Crassvirales, a new order of highly abundant and diverse bacterial viruses.</title>
        <authorList>
            <person name="Shkoporov A.N."/>
            <person name="Stockdale S.R."/>
            <person name="Guerin E."/>
            <person name="Ross R.P."/>
            <person name="Hill C."/>
        </authorList>
    </citation>
    <scope>NUCLEOTIDE SEQUENCE [LARGE SCALE GENOMIC DNA]</scope>
</reference>
<feature type="region of interest" description="Disordered" evidence="1">
    <location>
        <begin position="1"/>
        <end position="40"/>
    </location>
</feature>
<accession>A0A7M1RWS4</accession>
<evidence type="ECO:0000256" key="1">
    <source>
        <dbReference type="SAM" id="MobiDB-lite"/>
    </source>
</evidence>
<dbReference type="Proteomes" id="UP000594086">
    <property type="component" value="Segment"/>
</dbReference>
<sequence length="40" mass="4932">MGKTFKDMKASKSLRENKNSHKKRMLPYKRENKKYDETRQ</sequence>
<dbReference type="KEGG" id="vg:65128574"/>
<proteinExistence type="predicted"/>
<evidence type="ECO:0000313" key="3">
    <source>
        <dbReference type="Proteomes" id="UP000594086"/>
    </source>
</evidence>
<dbReference type="GeneID" id="65128574"/>
<dbReference type="RefSeq" id="YP_010110277.1">
    <property type="nucleotide sequence ID" value="NC_055869.1"/>
</dbReference>
<feature type="compositionally biased region" description="Basic and acidic residues" evidence="1">
    <location>
        <begin position="1"/>
        <end position="19"/>
    </location>
</feature>
<evidence type="ECO:0000313" key="2">
    <source>
        <dbReference type="EMBL" id="QOR58119.1"/>
    </source>
</evidence>
<keyword evidence="3" id="KW-1185">Reference proteome</keyword>
<feature type="compositionally biased region" description="Basic and acidic residues" evidence="1">
    <location>
        <begin position="28"/>
        <end position="40"/>
    </location>
</feature>